<dbReference type="EMBL" id="AQGS01000677">
    <property type="protein sequence ID" value="EPS37274.1"/>
    <property type="molecule type" value="Genomic_DNA"/>
</dbReference>
<dbReference type="OrthoDB" id="3562088at2759"/>
<dbReference type="AlphaFoldDB" id="S8A3G4"/>
<feature type="chain" id="PRO_5004548243" description="Apple domain-containing protein" evidence="1">
    <location>
        <begin position="19"/>
        <end position="282"/>
    </location>
</feature>
<reference evidence="3" key="2">
    <citation type="submission" date="2013-04" db="EMBL/GenBank/DDBJ databases">
        <title>Genomic mechanisms accounting for the adaptation to parasitism in nematode-trapping fungi.</title>
        <authorList>
            <person name="Ahren D.G."/>
        </authorList>
    </citation>
    <scope>NUCLEOTIDE SEQUENCE [LARGE SCALE GENOMIC DNA]</scope>
    <source>
        <strain evidence="3">CBS 200.50</strain>
    </source>
</reference>
<reference evidence="2 3" key="1">
    <citation type="journal article" date="2013" name="PLoS Genet.">
        <title>Genomic mechanisms accounting for the adaptation to parasitism in nematode-trapping fungi.</title>
        <authorList>
            <person name="Meerupati T."/>
            <person name="Andersson K.M."/>
            <person name="Friman E."/>
            <person name="Kumar D."/>
            <person name="Tunlid A."/>
            <person name="Ahren D."/>
        </authorList>
    </citation>
    <scope>NUCLEOTIDE SEQUENCE [LARGE SCALE GENOMIC DNA]</scope>
    <source>
        <strain evidence="2 3">CBS 200.50</strain>
    </source>
</reference>
<dbReference type="STRING" id="1284197.S8A3G4"/>
<name>S8A3G4_DACHA</name>
<evidence type="ECO:0008006" key="4">
    <source>
        <dbReference type="Google" id="ProtNLM"/>
    </source>
</evidence>
<dbReference type="eggNOG" id="ENOG502SUZR">
    <property type="taxonomic scope" value="Eukaryota"/>
</dbReference>
<dbReference type="HOGENOM" id="CLU_987018_0_0_1"/>
<evidence type="ECO:0000313" key="2">
    <source>
        <dbReference type="EMBL" id="EPS37274.1"/>
    </source>
</evidence>
<organism evidence="2 3">
    <name type="scientific">Dactylellina haptotyla (strain CBS 200.50)</name>
    <name type="common">Nematode-trapping fungus</name>
    <name type="synonym">Monacrosporium haptotylum</name>
    <dbReference type="NCBI Taxonomy" id="1284197"/>
    <lineage>
        <taxon>Eukaryota</taxon>
        <taxon>Fungi</taxon>
        <taxon>Dikarya</taxon>
        <taxon>Ascomycota</taxon>
        <taxon>Pezizomycotina</taxon>
        <taxon>Orbiliomycetes</taxon>
        <taxon>Orbiliales</taxon>
        <taxon>Orbiliaceae</taxon>
        <taxon>Dactylellina</taxon>
    </lineage>
</organism>
<dbReference type="Proteomes" id="UP000015100">
    <property type="component" value="Unassembled WGS sequence"/>
</dbReference>
<dbReference type="OMA" id="ICHIFET"/>
<protein>
    <recommendedName>
        <fullName evidence="4">Apple domain-containing protein</fullName>
    </recommendedName>
</protein>
<comment type="caution">
    <text evidence="2">The sequence shown here is derived from an EMBL/GenBank/DDBJ whole genome shotgun (WGS) entry which is preliminary data.</text>
</comment>
<keyword evidence="1" id="KW-0732">Signal</keyword>
<accession>S8A3G4</accession>
<evidence type="ECO:0000256" key="1">
    <source>
        <dbReference type="SAM" id="SignalP"/>
    </source>
</evidence>
<proteinExistence type="predicted"/>
<evidence type="ECO:0000313" key="3">
    <source>
        <dbReference type="Proteomes" id="UP000015100"/>
    </source>
</evidence>
<keyword evidence="3" id="KW-1185">Reference proteome</keyword>
<feature type="signal peptide" evidence="1">
    <location>
        <begin position="1"/>
        <end position="18"/>
    </location>
</feature>
<gene>
    <name evidence="2" type="ORF">H072_9019</name>
</gene>
<sequence>MAVKTFFLLAALTVGSQAQDVRFVGNGPLTKRADGCDSDNLLRNFRDKRYSASASDFCSAWLQSTITNTLSVTATVDATATETPVPNTATLSETVTITNTETTLTTDYPTAVNTFAKRGSDVPYPGWLAATFPPVRVSSACSCFIPSPSPVVVLTATTTVATQTNTATTTLEPLTNTVTTLITQTASATATQVITGESIPCGATGCSNGIGYLGYSDDATTLTACKDFCKSSEGCLTFQFGSTADYTICHIFETPLADTYATGESTDGLCTPYKFYDVRCVV</sequence>